<evidence type="ECO:0000313" key="1">
    <source>
        <dbReference type="EMBL" id="KPV48588.1"/>
    </source>
</evidence>
<accession>A0A0P9H3M0</accession>
<dbReference type="Proteomes" id="UP000050509">
    <property type="component" value="Unassembled WGS sequence"/>
</dbReference>
<dbReference type="EMBL" id="LJCR01002537">
    <property type="protein sequence ID" value="KPV48588.1"/>
    <property type="molecule type" value="Genomic_DNA"/>
</dbReference>
<sequence length="108" mass="11422">HGAVAPHRALVTAGETTQLEALTRPGEIVGGDPIFDLAHAVQPHHPEPFRQGVREGYDATGPIGRAEEARLARLGLLLRAADTLRRANPSELNALPGAIASELRQLGV</sequence>
<name>A0A0P9H3M0_9CHLR</name>
<reference evidence="1 2" key="1">
    <citation type="submission" date="2015-09" db="EMBL/GenBank/DDBJ databases">
        <title>Draft genome sequence of Kouleothrix aurantiaca JCM 19913.</title>
        <authorList>
            <person name="Hemp J."/>
        </authorList>
    </citation>
    <scope>NUCLEOTIDE SEQUENCE [LARGE SCALE GENOMIC DNA]</scope>
    <source>
        <strain evidence="1 2">COM-B</strain>
    </source>
</reference>
<dbReference type="AlphaFoldDB" id="A0A0P9H3M0"/>
<organism evidence="1 2">
    <name type="scientific">Kouleothrix aurantiaca</name>
    <dbReference type="NCBI Taxonomy" id="186479"/>
    <lineage>
        <taxon>Bacteria</taxon>
        <taxon>Bacillati</taxon>
        <taxon>Chloroflexota</taxon>
        <taxon>Chloroflexia</taxon>
        <taxon>Chloroflexales</taxon>
        <taxon>Roseiflexineae</taxon>
        <taxon>Roseiflexaceae</taxon>
        <taxon>Kouleothrix</taxon>
    </lineage>
</organism>
<proteinExistence type="predicted"/>
<protein>
    <submittedName>
        <fullName evidence="1">Uncharacterized protein</fullName>
    </submittedName>
</protein>
<feature type="non-terminal residue" evidence="1">
    <location>
        <position position="1"/>
    </location>
</feature>
<keyword evidence="2" id="KW-1185">Reference proteome</keyword>
<gene>
    <name evidence="1" type="ORF">SE17_37265</name>
</gene>
<evidence type="ECO:0000313" key="2">
    <source>
        <dbReference type="Proteomes" id="UP000050509"/>
    </source>
</evidence>
<comment type="caution">
    <text evidence="1">The sequence shown here is derived from an EMBL/GenBank/DDBJ whole genome shotgun (WGS) entry which is preliminary data.</text>
</comment>